<keyword evidence="2" id="KW-1185">Reference proteome</keyword>
<dbReference type="EMBL" id="CAJJDN010000076">
    <property type="protein sequence ID" value="CAD8101769.1"/>
    <property type="molecule type" value="Genomic_DNA"/>
</dbReference>
<comment type="caution">
    <text evidence="1">The sequence shown here is derived from an EMBL/GenBank/DDBJ whole genome shotgun (WGS) entry which is preliminary data.</text>
</comment>
<sequence>MATMNVIMEELQSICFDKIWKNILEKQNNGKQVKDNKMIEKRQITCLSIAKITVMKMLYINFRNSKIRMCQITVTLGKYAFKSFLIR</sequence>
<evidence type="ECO:0000313" key="1">
    <source>
        <dbReference type="EMBL" id="CAD8101769.1"/>
    </source>
</evidence>
<protein>
    <submittedName>
        <fullName evidence="1">Uncharacterized protein</fullName>
    </submittedName>
</protein>
<dbReference type="Proteomes" id="UP000692954">
    <property type="component" value="Unassembled WGS sequence"/>
</dbReference>
<proteinExistence type="predicted"/>
<reference evidence="1" key="1">
    <citation type="submission" date="2021-01" db="EMBL/GenBank/DDBJ databases">
        <authorList>
            <consortium name="Genoscope - CEA"/>
            <person name="William W."/>
        </authorList>
    </citation>
    <scope>NUCLEOTIDE SEQUENCE</scope>
</reference>
<organism evidence="1 2">
    <name type="scientific">Paramecium sonneborni</name>
    <dbReference type="NCBI Taxonomy" id="65129"/>
    <lineage>
        <taxon>Eukaryota</taxon>
        <taxon>Sar</taxon>
        <taxon>Alveolata</taxon>
        <taxon>Ciliophora</taxon>
        <taxon>Intramacronucleata</taxon>
        <taxon>Oligohymenophorea</taxon>
        <taxon>Peniculida</taxon>
        <taxon>Parameciidae</taxon>
        <taxon>Paramecium</taxon>
    </lineage>
</organism>
<name>A0A8S1PFS6_9CILI</name>
<dbReference type="AlphaFoldDB" id="A0A8S1PFS6"/>
<evidence type="ECO:0000313" key="2">
    <source>
        <dbReference type="Proteomes" id="UP000692954"/>
    </source>
</evidence>
<gene>
    <name evidence="1" type="ORF">PSON_ATCC_30995.1.T0760166</name>
</gene>
<accession>A0A8S1PFS6</accession>